<dbReference type="InterPro" id="IPR000225">
    <property type="entry name" value="Armadillo"/>
</dbReference>
<keyword evidence="4" id="KW-0677">Repeat</keyword>
<dbReference type="SMART" id="SM00185">
    <property type="entry name" value="ARM"/>
    <property type="match status" value="7"/>
</dbReference>
<reference evidence="7" key="1">
    <citation type="submission" date="2022-07" db="EMBL/GenBank/DDBJ databases">
        <title>Phylogenomic reconstructions and comparative analyses of Kickxellomycotina fungi.</title>
        <authorList>
            <person name="Reynolds N.K."/>
            <person name="Stajich J.E."/>
            <person name="Barry K."/>
            <person name="Grigoriev I.V."/>
            <person name="Crous P."/>
            <person name="Smith M.E."/>
        </authorList>
    </citation>
    <scope>NUCLEOTIDE SEQUENCE</scope>
    <source>
        <strain evidence="7">RSA 567</strain>
    </source>
</reference>
<dbReference type="InterPro" id="IPR038739">
    <property type="entry name" value="ARMC8/Vid28"/>
</dbReference>
<dbReference type="GO" id="GO:0034657">
    <property type="term" value="C:GID complex"/>
    <property type="evidence" value="ECO:0007669"/>
    <property type="project" value="TreeGrafter"/>
</dbReference>
<keyword evidence="3" id="KW-0963">Cytoplasm</keyword>
<comment type="subcellular location">
    <subcellularLocation>
        <location evidence="2">Cytoplasm</location>
    </subcellularLocation>
    <subcellularLocation>
        <location evidence="1">Nucleus</location>
    </subcellularLocation>
</comment>
<sequence>MLYTDAQLSRHHSAARTLLQHDDWPTLYTTARFIKNNVIGNATKKQLYVEWGIVPRLVTLIAHTIAQAVETQPDPEGVVAQRQAVAQECLVILASVCQGSPQGLRLALDHDLVPVLCRLIRPNAFPAAMVAAALSAFKAILAQIRWARHPASQALVSVLTLSTTHPVPTATMNVGATHAEHRAEGESATGPHQAASWAVADAIQLDRATVYLLVELLDPMSDLWGQQTVPTSMRTTVAQTSALVLARLCEVAPIEDKVDGDESLDITFLDRDGGGLDAQKSDSPVDFPLVLQARAIQLLIRLMTSPKTRLQAAALDAIASLIRDRFPMASVVMHTSPDAVSNPAPSPVPSSALAAILDMSRPSNSSTQDDTVRLIYGLTGSTDTMVQMLAVTCMAYLHRAKVIPQFESHMAQSVVPTLVRLMCGFRFRKGPEGITGVVWDALATRYIEDPELAASNGQSSLMPSDEYIGYNASWTPRRSSGYTPASITTDSHALIPVYMHIPIVLAYLAADREPMQQACCDAGAIPVLVDILCKLVHSSSEDPFPTHLLAESAGAGSLGDPGAVSDMDRLRESVLIALAALCSNSEACRDKLAARGLRAIVQSLGYRHAGIRVAACQCIRSLSRSVKQLRTHLVDVKVGGPLYKLLDDPQLPVRLSAMDALCNIVLSFSPIRTLVIDEGGIEKCVSLTDDPVLDVRMKALRILKNLVYRATESVVARTMNALSFDRLAELALGSDASIQQQTLGFLRNVTTIGAQWNANLLAGLGEARFLQVLQAALQPTAAPLLVEALYIIVNFSTGGGRLRSWVMRQAPLVHAIEASLQSDSSDVIIAAVWCVTNLTMPDSEDGEDEAPGRHNGRNEDQVSVTATMGSDIQPLSTAMDTEETAEPADDSHPLLEATLSLSDRIERFKEAGVERCLQRLTEYPHLEVRNRAKAALAHFSTARSLLPPTGGTTQSEYPSVFVA</sequence>
<evidence type="ECO:0000256" key="3">
    <source>
        <dbReference type="ARBA" id="ARBA00022490"/>
    </source>
</evidence>
<proteinExistence type="predicted"/>
<protein>
    <recommendedName>
        <fullName evidence="9">Armadillo repeat-containing protein 8</fullName>
    </recommendedName>
</protein>
<dbReference type="Proteomes" id="UP001151582">
    <property type="component" value="Unassembled WGS sequence"/>
</dbReference>
<dbReference type="SUPFAM" id="SSF48371">
    <property type="entry name" value="ARM repeat"/>
    <property type="match status" value="2"/>
</dbReference>
<accession>A0A9W8B7J9</accession>
<feature type="compositionally biased region" description="Basic and acidic residues" evidence="6">
    <location>
        <begin position="850"/>
        <end position="860"/>
    </location>
</feature>
<dbReference type="GO" id="GO:0005634">
    <property type="term" value="C:nucleus"/>
    <property type="evidence" value="ECO:0007669"/>
    <property type="project" value="UniProtKB-SubCell"/>
</dbReference>
<evidence type="ECO:0000256" key="6">
    <source>
        <dbReference type="SAM" id="MobiDB-lite"/>
    </source>
</evidence>
<dbReference type="Gene3D" id="1.25.10.10">
    <property type="entry name" value="Leucine-rich Repeat Variant"/>
    <property type="match status" value="3"/>
</dbReference>
<dbReference type="EMBL" id="JANBQB010000003">
    <property type="protein sequence ID" value="KAJ1985190.1"/>
    <property type="molecule type" value="Genomic_DNA"/>
</dbReference>
<organism evidence="7 8">
    <name type="scientific">Dimargaris verticillata</name>
    <dbReference type="NCBI Taxonomy" id="2761393"/>
    <lineage>
        <taxon>Eukaryota</taxon>
        <taxon>Fungi</taxon>
        <taxon>Fungi incertae sedis</taxon>
        <taxon>Zoopagomycota</taxon>
        <taxon>Kickxellomycotina</taxon>
        <taxon>Dimargaritomycetes</taxon>
        <taxon>Dimargaritales</taxon>
        <taxon>Dimargaritaceae</taxon>
        <taxon>Dimargaris</taxon>
    </lineage>
</organism>
<evidence type="ECO:0000256" key="5">
    <source>
        <dbReference type="ARBA" id="ARBA00023242"/>
    </source>
</evidence>
<dbReference type="OrthoDB" id="5559898at2759"/>
<feature type="region of interest" description="Disordered" evidence="6">
    <location>
        <begin position="841"/>
        <end position="890"/>
    </location>
</feature>
<evidence type="ECO:0000256" key="2">
    <source>
        <dbReference type="ARBA" id="ARBA00004496"/>
    </source>
</evidence>
<evidence type="ECO:0008006" key="9">
    <source>
        <dbReference type="Google" id="ProtNLM"/>
    </source>
</evidence>
<keyword evidence="8" id="KW-1185">Reference proteome</keyword>
<gene>
    <name evidence="7" type="ORF">H4R34_000148</name>
</gene>
<feature type="compositionally biased region" description="Polar residues" evidence="6">
    <location>
        <begin position="861"/>
        <end position="879"/>
    </location>
</feature>
<evidence type="ECO:0000313" key="7">
    <source>
        <dbReference type="EMBL" id="KAJ1985190.1"/>
    </source>
</evidence>
<dbReference type="PANTHER" id="PTHR15651">
    <property type="entry name" value="ARMADILLO REPEAT-CONTAINING PROTEIN 8"/>
    <property type="match status" value="1"/>
</dbReference>
<dbReference type="GO" id="GO:0043161">
    <property type="term" value="P:proteasome-mediated ubiquitin-dependent protein catabolic process"/>
    <property type="evidence" value="ECO:0007669"/>
    <property type="project" value="TreeGrafter"/>
</dbReference>
<keyword evidence="5" id="KW-0539">Nucleus</keyword>
<dbReference type="InterPro" id="IPR016024">
    <property type="entry name" value="ARM-type_fold"/>
</dbReference>
<dbReference type="AlphaFoldDB" id="A0A9W8B7J9"/>
<evidence type="ECO:0000256" key="1">
    <source>
        <dbReference type="ARBA" id="ARBA00004123"/>
    </source>
</evidence>
<dbReference type="InterPro" id="IPR011989">
    <property type="entry name" value="ARM-like"/>
</dbReference>
<name>A0A9W8B7J9_9FUNG</name>
<comment type="caution">
    <text evidence="7">The sequence shown here is derived from an EMBL/GenBank/DDBJ whole genome shotgun (WGS) entry which is preliminary data.</text>
</comment>
<dbReference type="PANTHER" id="PTHR15651:SF7">
    <property type="entry name" value="ARMADILLO REPEAT-CONTAINING PROTEIN 8"/>
    <property type="match status" value="1"/>
</dbReference>
<dbReference type="GO" id="GO:0005737">
    <property type="term" value="C:cytoplasm"/>
    <property type="evidence" value="ECO:0007669"/>
    <property type="project" value="UniProtKB-SubCell"/>
</dbReference>
<evidence type="ECO:0000256" key="4">
    <source>
        <dbReference type="ARBA" id="ARBA00022737"/>
    </source>
</evidence>
<evidence type="ECO:0000313" key="8">
    <source>
        <dbReference type="Proteomes" id="UP001151582"/>
    </source>
</evidence>